<organism evidence="1 3">
    <name type="scientific">Caenorhabditis briggsae</name>
    <dbReference type="NCBI Taxonomy" id="6238"/>
    <lineage>
        <taxon>Eukaryota</taxon>
        <taxon>Metazoa</taxon>
        <taxon>Ecdysozoa</taxon>
        <taxon>Nematoda</taxon>
        <taxon>Chromadorea</taxon>
        <taxon>Rhabditida</taxon>
        <taxon>Rhabditina</taxon>
        <taxon>Rhabditomorpha</taxon>
        <taxon>Rhabditoidea</taxon>
        <taxon>Rhabditidae</taxon>
        <taxon>Peloderinae</taxon>
        <taxon>Caenorhabditis</taxon>
    </lineage>
</organism>
<dbReference type="EMBL" id="CP090891">
    <property type="protein sequence ID" value="ULU12745.1"/>
    <property type="molecule type" value="Genomic_DNA"/>
</dbReference>
<keyword evidence="4" id="KW-1185">Reference proteome</keyword>
<dbReference type="Proteomes" id="UP000827892">
    <property type="component" value="Chromosome I"/>
</dbReference>
<evidence type="ECO:0000313" key="2">
    <source>
        <dbReference type="EMBL" id="UMM13687.1"/>
    </source>
</evidence>
<evidence type="ECO:0000313" key="3">
    <source>
        <dbReference type="Proteomes" id="UP000827892"/>
    </source>
</evidence>
<evidence type="ECO:0000313" key="1">
    <source>
        <dbReference type="EMBL" id="ULU12745.1"/>
    </source>
</evidence>
<dbReference type="Proteomes" id="UP000829354">
    <property type="component" value="Chromosome I"/>
</dbReference>
<reference evidence="1 3" key="2">
    <citation type="submission" date="2022-05" db="EMBL/GenBank/DDBJ databases">
        <title>Chromosome-level reference genomes for two strains of Caenorhabditis briggsae: an improved platform for comparative genomics.</title>
        <authorList>
            <person name="Stevens L."/>
            <person name="Andersen E.C."/>
        </authorList>
    </citation>
    <scope>NUCLEOTIDE SEQUENCE [LARGE SCALE GENOMIC DNA]</scope>
    <source>
        <strain evidence="1">QX1410_ONT</strain>
        <tissue evidence="1">Whole-organism</tissue>
    </source>
</reference>
<name>A0AAE9IZH9_CAEBR</name>
<gene>
    <name evidence="1" type="ORF">L3Y34_015769</name>
    <name evidence="2" type="ORF">L5515_001839</name>
</gene>
<protein>
    <submittedName>
        <fullName evidence="1">Uncharacterized protein</fullName>
    </submittedName>
</protein>
<dbReference type="AlphaFoldDB" id="A0AAE9IZH9"/>
<evidence type="ECO:0000313" key="4">
    <source>
        <dbReference type="Proteomes" id="UP000829354"/>
    </source>
</evidence>
<sequence length="332" mass="38437">MLSYPNILTIIPHLSYSKRMEVSKISVEFRKYHQRFSFSLTSIRFSQKYGPVDNNGDPEEVGTGNLHVESIIYDFTFDPLTNQVKISNTLTPGRITTSNDIAIARRYLQYYLRSSKRPVEHVHIVETDRPFRNMHDLRVPSLTWHLNGSRADNIFDDFPRNYVFEKLELIDCFGVHLGEPLVQRAKHCIVKNIPIYQEFVVGTEPLFIAAFYVLLRNKVEIFLGLNHVRSFVTLSYGICQNSFHIGSSFTGIFMPNSFLKDYMWEYLLRPDDVVRPNGLISSRGYIKGRECVVLKTTNDWIAVVFHNYIDTGDKESFTAVKLKREMDAEVDG</sequence>
<proteinExistence type="predicted"/>
<dbReference type="EMBL" id="CP092620">
    <property type="protein sequence ID" value="UMM13687.1"/>
    <property type="molecule type" value="Genomic_DNA"/>
</dbReference>
<reference evidence="2 4" key="1">
    <citation type="submission" date="2022-04" db="EMBL/GenBank/DDBJ databases">
        <title>Chromosome-level reference genomes for two strains of Caenorhabditis briggsae: an improved platform for comparative genomics.</title>
        <authorList>
            <person name="Stevens L."/>
            <person name="Andersen E."/>
        </authorList>
    </citation>
    <scope>NUCLEOTIDE SEQUENCE [LARGE SCALE GENOMIC DNA]</scope>
    <source>
        <strain evidence="2">VX34</strain>
        <tissue evidence="2">Whole-organism</tissue>
    </source>
</reference>
<accession>A0AAE9IZH9</accession>